<protein>
    <submittedName>
        <fullName evidence="1">Uncharacterized protein</fullName>
    </submittedName>
</protein>
<keyword evidence="2" id="KW-1185">Reference proteome</keyword>
<dbReference type="EMBL" id="VSRR010001287">
    <property type="protein sequence ID" value="MPC24085.1"/>
    <property type="molecule type" value="Genomic_DNA"/>
</dbReference>
<evidence type="ECO:0000313" key="2">
    <source>
        <dbReference type="Proteomes" id="UP000324222"/>
    </source>
</evidence>
<sequence>MVIPATRSICALFRARCLTVIGAIRTITLRLGEDVPPSLLEAPRSRDHAAPPCAASPMQENLVPINIMIIGNSSTADMLGLQD</sequence>
<proteinExistence type="predicted"/>
<evidence type="ECO:0000313" key="1">
    <source>
        <dbReference type="EMBL" id="MPC24085.1"/>
    </source>
</evidence>
<comment type="caution">
    <text evidence="1">The sequence shown here is derived from an EMBL/GenBank/DDBJ whole genome shotgun (WGS) entry which is preliminary data.</text>
</comment>
<gene>
    <name evidence="1" type="ORF">E2C01_017157</name>
</gene>
<reference evidence="1 2" key="1">
    <citation type="submission" date="2019-05" db="EMBL/GenBank/DDBJ databases">
        <title>Another draft genome of Portunus trituberculatus and its Hox gene families provides insights of decapod evolution.</title>
        <authorList>
            <person name="Jeong J.-H."/>
            <person name="Song I."/>
            <person name="Kim S."/>
            <person name="Choi T."/>
            <person name="Kim D."/>
            <person name="Ryu S."/>
            <person name="Kim W."/>
        </authorList>
    </citation>
    <scope>NUCLEOTIDE SEQUENCE [LARGE SCALE GENOMIC DNA]</scope>
    <source>
        <tissue evidence="1">Muscle</tissue>
    </source>
</reference>
<dbReference type="AlphaFoldDB" id="A0A5B7DS58"/>
<organism evidence="1 2">
    <name type="scientific">Portunus trituberculatus</name>
    <name type="common">Swimming crab</name>
    <name type="synonym">Neptunus trituberculatus</name>
    <dbReference type="NCBI Taxonomy" id="210409"/>
    <lineage>
        <taxon>Eukaryota</taxon>
        <taxon>Metazoa</taxon>
        <taxon>Ecdysozoa</taxon>
        <taxon>Arthropoda</taxon>
        <taxon>Crustacea</taxon>
        <taxon>Multicrustacea</taxon>
        <taxon>Malacostraca</taxon>
        <taxon>Eumalacostraca</taxon>
        <taxon>Eucarida</taxon>
        <taxon>Decapoda</taxon>
        <taxon>Pleocyemata</taxon>
        <taxon>Brachyura</taxon>
        <taxon>Eubrachyura</taxon>
        <taxon>Portunoidea</taxon>
        <taxon>Portunidae</taxon>
        <taxon>Portuninae</taxon>
        <taxon>Portunus</taxon>
    </lineage>
</organism>
<dbReference type="Proteomes" id="UP000324222">
    <property type="component" value="Unassembled WGS sequence"/>
</dbReference>
<name>A0A5B7DS58_PORTR</name>
<accession>A0A5B7DS58</accession>